<keyword evidence="4" id="KW-1185">Reference proteome</keyword>
<feature type="signal peptide" evidence="2">
    <location>
        <begin position="1"/>
        <end position="28"/>
    </location>
</feature>
<keyword evidence="1" id="KW-0378">Hydrolase</keyword>
<dbReference type="SMART" id="SM01110">
    <property type="entry name" value="Cutinase"/>
    <property type="match status" value="1"/>
</dbReference>
<keyword evidence="2" id="KW-0732">Signal</keyword>
<name>A0A840F7I4_9ACTN</name>
<dbReference type="GO" id="GO:0016787">
    <property type="term" value="F:hydrolase activity"/>
    <property type="evidence" value="ECO:0007669"/>
    <property type="project" value="UniProtKB-KW"/>
</dbReference>
<evidence type="ECO:0000256" key="2">
    <source>
        <dbReference type="SAM" id="SignalP"/>
    </source>
</evidence>
<dbReference type="EMBL" id="JACIFP010000001">
    <property type="protein sequence ID" value="MBB4135487.1"/>
    <property type="molecule type" value="Genomic_DNA"/>
</dbReference>
<accession>A0A840F7I4</accession>
<dbReference type="SUPFAM" id="SSF53474">
    <property type="entry name" value="alpha/beta-Hydrolases"/>
    <property type="match status" value="1"/>
</dbReference>
<gene>
    <name evidence="3" type="ORF">BKA16_002039</name>
</gene>
<sequence length="298" mass="31269">MRVSLLPAALLAVGLLVHCCLTAAPARADTCPHTMTFAVGGTDNGDSIDVPGIGEGPVTRIRYPGSIAPDGDVGGDDSVARGEHALDTAARAFRAECPGSHITVVGHSQGALVAGNVRDDWSDDPLMRDDVDVVLVSDPRAADGAMSQLPSVIPGFTHTGPRPASPIPTSSVCHDNDAICNVGNPIHDPGHAVDAAIGYVIGAHEYQYVPHDPGRHDLPPVNHIVPSTPLDNDPPNLRDTLEPVTQALIPDAPIIIGRYEPTPIRDYIPQAAHHLVPDDIGDIVLPPLPPLGWHCDDD</sequence>
<feature type="chain" id="PRO_5032916604" description="PE-PPE domain-containing protein" evidence="2">
    <location>
        <begin position="29"/>
        <end position="298"/>
    </location>
</feature>
<dbReference type="Proteomes" id="UP000551501">
    <property type="component" value="Unassembled WGS sequence"/>
</dbReference>
<dbReference type="InterPro" id="IPR000675">
    <property type="entry name" value="Cutinase/axe"/>
</dbReference>
<evidence type="ECO:0000313" key="3">
    <source>
        <dbReference type="EMBL" id="MBB4135487.1"/>
    </source>
</evidence>
<comment type="caution">
    <text evidence="3">The sequence shown here is derived from an EMBL/GenBank/DDBJ whole genome shotgun (WGS) entry which is preliminary data.</text>
</comment>
<evidence type="ECO:0000313" key="4">
    <source>
        <dbReference type="Proteomes" id="UP000551501"/>
    </source>
</evidence>
<dbReference type="Gene3D" id="3.40.50.1820">
    <property type="entry name" value="alpha/beta hydrolase"/>
    <property type="match status" value="1"/>
</dbReference>
<reference evidence="3 4" key="1">
    <citation type="submission" date="2020-08" db="EMBL/GenBank/DDBJ databases">
        <title>Sequencing the genomes of 1000 actinobacteria strains.</title>
        <authorList>
            <person name="Klenk H.-P."/>
        </authorList>
    </citation>
    <scope>NUCLEOTIDE SEQUENCE [LARGE SCALE GENOMIC DNA]</scope>
    <source>
        <strain evidence="3 4">DSM 45298</strain>
    </source>
</reference>
<evidence type="ECO:0008006" key="5">
    <source>
        <dbReference type="Google" id="ProtNLM"/>
    </source>
</evidence>
<dbReference type="RefSeq" id="WP_183370524.1">
    <property type="nucleotide sequence ID" value="NZ_BAABHL010000065.1"/>
</dbReference>
<proteinExistence type="predicted"/>
<dbReference type="InterPro" id="IPR029058">
    <property type="entry name" value="AB_hydrolase_fold"/>
</dbReference>
<evidence type="ECO:0000256" key="1">
    <source>
        <dbReference type="ARBA" id="ARBA00022801"/>
    </source>
</evidence>
<dbReference type="Pfam" id="PF01083">
    <property type="entry name" value="Cutinase"/>
    <property type="match status" value="1"/>
</dbReference>
<dbReference type="AlphaFoldDB" id="A0A840F7I4"/>
<protein>
    <recommendedName>
        <fullName evidence="5">PE-PPE domain-containing protein</fullName>
    </recommendedName>
</protein>
<organism evidence="3 4">
    <name type="scientific">Gordonia humi</name>
    <dbReference type="NCBI Taxonomy" id="686429"/>
    <lineage>
        <taxon>Bacteria</taxon>
        <taxon>Bacillati</taxon>
        <taxon>Actinomycetota</taxon>
        <taxon>Actinomycetes</taxon>
        <taxon>Mycobacteriales</taxon>
        <taxon>Gordoniaceae</taxon>
        <taxon>Gordonia</taxon>
    </lineage>
</organism>